<dbReference type="Proteomes" id="UP000657006">
    <property type="component" value="Unassembled WGS sequence"/>
</dbReference>
<dbReference type="PROSITE" id="PS50943">
    <property type="entry name" value="HTH_CROC1"/>
    <property type="match status" value="1"/>
</dbReference>
<accession>A0A926DT08</accession>
<dbReference type="InterPro" id="IPR001387">
    <property type="entry name" value="Cro/C1-type_HTH"/>
</dbReference>
<dbReference type="Pfam" id="PF01381">
    <property type="entry name" value="HTH_3"/>
    <property type="match status" value="1"/>
</dbReference>
<name>A0A926DT08_9FIRM</name>
<protein>
    <submittedName>
        <fullName evidence="2">Helix-turn-helix transcriptional regulator</fullName>
    </submittedName>
</protein>
<evidence type="ECO:0000259" key="1">
    <source>
        <dbReference type="PROSITE" id="PS50943"/>
    </source>
</evidence>
<feature type="domain" description="HTH cro/C1-type" evidence="1">
    <location>
        <begin position="2"/>
        <end position="36"/>
    </location>
</feature>
<evidence type="ECO:0000313" key="3">
    <source>
        <dbReference type="Proteomes" id="UP000657006"/>
    </source>
</evidence>
<dbReference type="Gene3D" id="1.10.260.40">
    <property type="entry name" value="lambda repressor-like DNA-binding domains"/>
    <property type="match status" value="1"/>
</dbReference>
<dbReference type="GO" id="GO:0003677">
    <property type="term" value="F:DNA binding"/>
    <property type="evidence" value="ECO:0007669"/>
    <property type="project" value="InterPro"/>
</dbReference>
<dbReference type="EMBL" id="JACRSQ010000007">
    <property type="protein sequence ID" value="MBC8543219.1"/>
    <property type="molecule type" value="Genomic_DNA"/>
</dbReference>
<dbReference type="CDD" id="cd00093">
    <property type="entry name" value="HTH_XRE"/>
    <property type="match status" value="1"/>
</dbReference>
<keyword evidence="3" id="KW-1185">Reference proteome</keyword>
<evidence type="ECO:0000313" key="2">
    <source>
        <dbReference type="EMBL" id="MBC8543219.1"/>
    </source>
</evidence>
<sequence>MGMTQYQFGKIHGVTASAVKRWESGKVRVTKGTWEKFTKK</sequence>
<dbReference type="AlphaFoldDB" id="A0A926DT08"/>
<proteinExistence type="predicted"/>
<gene>
    <name evidence="2" type="ORF">H8730_06650</name>
</gene>
<dbReference type="SUPFAM" id="SSF47413">
    <property type="entry name" value="lambda repressor-like DNA-binding domains"/>
    <property type="match status" value="1"/>
</dbReference>
<comment type="caution">
    <text evidence="2">The sequence shown here is derived from an EMBL/GenBank/DDBJ whole genome shotgun (WGS) entry which is preliminary data.</text>
</comment>
<dbReference type="InterPro" id="IPR010982">
    <property type="entry name" value="Lambda_DNA-bd_dom_sf"/>
</dbReference>
<reference evidence="2" key="1">
    <citation type="submission" date="2020-08" db="EMBL/GenBank/DDBJ databases">
        <title>Genome public.</title>
        <authorList>
            <person name="Liu C."/>
            <person name="Sun Q."/>
        </authorList>
    </citation>
    <scope>NUCLEOTIDE SEQUENCE</scope>
    <source>
        <strain evidence="2">NSJ-32</strain>
    </source>
</reference>
<organism evidence="2 3">
    <name type="scientific">Bianquea renquensis</name>
    <dbReference type="NCBI Taxonomy" id="2763661"/>
    <lineage>
        <taxon>Bacteria</taxon>
        <taxon>Bacillati</taxon>
        <taxon>Bacillota</taxon>
        <taxon>Clostridia</taxon>
        <taxon>Eubacteriales</taxon>
        <taxon>Bianqueaceae</taxon>
        <taxon>Bianquea</taxon>
    </lineage>
</organism>